<organism evidence="3 4">
    <name type="scientific">Eimeria maxima</name>
    <name type="common">Coccidian parasite</name>
    <dbReference type="NCBI Taxonomy" id="5804"/>
    <lineage>
        <taxon>Eukaryota</taxon>
        <taxon>Sar</taxon>
        <taxon>Alveolata</taxon>
        <taxon>Apicomplexa</taxon>
        <taxon>Conoidasida</taxon>
        <taxon>Coccidia</taxon>
        <taxon>Eucoccidiorida</taxon>
        <taxon>Eimeriorina</taxon>
        <taxon>Eimeriidae</taxon>
        <taxon>Eimeria</taxon>
    </lineage>
</organism>
<feature type="region of interest" description="Disordered" evidence="2">
    <location>
        <begin position="1"/>
        <end position="49"/>
    </location>
</feature>
<keyword evidence="4" id="KW-1185">Reference proteome</keyword>
<dbReference type="SUPFAM" id="SSF50978">
    <property type="entry name" value="WD40 repeat-like"/>
    <property type="match status" value="1"/>
</dbReference>
<dbReference type="OrthoDB" id="674604at2759"/>
<dbReference type="InterPro" id="IPR036322">
    <property type="entry name" value="WD40_repeat_dom_sf"/>
</dbReference>
<evidence type="ECO:0000313" key="4">
    <source>
        <dbReference type="Proteomes" id="UP000030763"/>
    </source>
</evidence>
<dbReference type="EMBL" id="HG718748">
    <property type="protein sequence ID" value="CDJ55929.1"/>
    <property type="molecule type" value="Genomic_DNA"/>
</dbReference>
<dbReference type="InterPro" id="IPR015943">
    <property type="entry name" value="WD40/YVTN_repeat-like_dom_sf"/>
</dbReference>
<dbReference type="Proteomes" id="UP000030763">
    <property type="component" value="Unassembled WGS sequence"/>
</dbReference>
<dbReference type="RefSeq" id="XP_013332579.1">
    <property type="nucleotide sequence ID" value="XM_013477125.1"/>
</dbReference>
<dbReference type="PANTHER" id="PTHR22844:SF385">
    <property type="entry name" value="C3H1-TYPE DOMAIN-CONTAINING PROTEIN"/>
    <property type="match status" value="1"/>
</dbReference>
<sequence>MQPHTQHLRASLGRPSHLGRHAKSAGASSAVATRSHIVASAERPREPTPEVSFVVTDTFVHEDFSVLSRHLRSREETPNEITAVVRSPELSLTFTGLSSGDILYFQHDVFGPPPTAAAAERLRGHSGAVQCLHFALNTQPEAFPGLSAAGTAAEDRDVGGQWLLSGSADRTIRIWSISGKHVECIRTIGGHGGTIVSLALCMPYLISSSTDGSLSFFVVDVSSRKEPTFSLVQKLQSGSAHTSTVKGMAVLAYSWFESVTAKWAGDKVRVCASSTDGWLFLLEGGGSGAVQEFAEFNAKGTRPPRWCREVFTIYRKMQVHSLCTRIVYALPLESVVVTAGSDTGIAVVDPYLGEVWWKQANPQGVSFSALAWDAKQSLLLAGDDSGTLSYFNIYSKEIVASQQISDHKILHISVDMGKVF</sequence>
<reference evidence="3" key="2">
    <citation type="submission" date="2013-10" db="EMBL/GenBank/DDBJ databases">
        <authorList>
            <person name="Aslett M."/>
        </authorList>
    </citation>
    <scope>NUCLEOTIDE SEQUENCE [LARGE SCALE GENOMIC DNA]</scope>
    <source>
        <strain evidence="3">Weybridge</strain>
    </source>
</reference>
<dbReference type="InterPro" id="IPR001680">
    <property type="entry name" value="WD40_rpt"/>
</dbReference>
<protein>
    <submittedName>
        <fullName evidence="3">Uncharacterized protein</fullName>
    </submittedName>
</protein>
<dbReference type="AlphaFoldDB" id="U6M0D8"/>
<dbReference type="Pfam" id="PF00400">
    <property type="entry name" value="WD40"/>
    <property type="match status" value="2"/>
</dbReference>
<keyword evidence="1" id="KW-0853">WD repeat</keyword>
<evidence type="ECO:0000313" key="3">
    <source>
        <dbReference type="EMBL" id="CDJ55929.1"/>
    </source>
</evidence>
<dbReference type="InterPro" id="IPR045182">
    <property type="entry name" value="JINGUBANG-like"/>
</dbReference>
<evidence type="ECO:0000256" key="1">
    <source>
        <dbReference type="PROSITE-ProRule" id="PRU00221"/>
    </source>
</evidence>
<dbReference type="PROSITE" id="PS50082">
    <property type="entry name" value="WD_REPEATS_2"/>
    <property type="match status" value="1"/>
</dbReference>
<proteinExistence type="predicted"/>
<accession>U6M0D8</accession>
<feature type="repeat" description="WD" evidence="1">
    <location>
        <begin position="160"/>
        <end position="178"/>
    </location>
</feature>
<dbReference type="Gene3D" id="2.130.10.10">
    <property type="entry name" value="YVTN repeat-like/Quinoprotein amine dehydrogenase"/>
    <property type="match status" value="1"/>
</dbReference>
<dbReference type="PANTHER" id="PTHR22844">
    <property type="entry name" value="F-BOX AND WD40 DOMAIN PROTEIN"/>
    <property type="match status" value="1"/>
</dbReference>
<gene>
    <name evidence="3" type="ORF">EMWEY_00000110</name>
</gene>
<dbReference type="VEuPathDB" id="ToxoDB:EMWEY_00000110"/>
<dbReference type="SMART" id="SM00320">
    <property type="entry name" value="WD40"/>
    <property type="match status" value="3"/>
</dbReference>
<name>U6M0D8_EIMMA</name>
<dbReference type="GeneID" id="25333997"/>
<reference evidence="3" key="1">
    <citation type="submission" date="2013-10" db="EMBL/GenBank/DDBJ databases">
        <title>Genomic analysis of the causative agents of coccidiosis in chickens.</title>
        <authorList>
            <person name="Reid A.J."/>
            <person name="Blake D."/>
            <person name="Billington K."/>
            <person name="Browne H."/>
            <person name="Dunn M."/>
            <person name="Hung S."/>
            <person name="Kawahara F."/>
            <person name="Miranda-Saavedra D."/>
            <person name="Mourier T."/>
            <person name="Nagra H."/>
            <person name="Otto T.D."/>
            <person name="Rawlings N."/>
            <person name="Sanchez A."/>
            <person name="Sanders M."/>
            <person name="Subramaniam C."/>
            <person name="Tay Y."/>
            <person name="Dear P."/>
            <person name="Doerig C."/>
            <person name="Gruber A."/>
            <person name="Parkinson J."/>
            <person name="Shirley M."/>
            <person name="Wan K.L."/>
            <person name="Berriman M."/>
            <person name="Tomley F."/>
            <person name="Pain A."/>
        </authorList>
    </citation>
    <scope>NUCLEOTIDE SEQUENCE [LARGE SCALE GENOMIC DNA]</scope>
    <source>
        <strain evidence="3">Weybridge</strain>
    </source>
</reference>
<evidence type="ECO:0000256" key="2">
    <source>
        <dbReference type="SAM" id="MobiDB-lite"/>
    </source>
</evidence>